<sequence length="213" mass="22553">MNLNDRRRKLLFAGLVVVLAVVGVYLTVASPDHGGDGGGEAMPSASPTAGPPGPQSPPPGIQNAVNPGDFDIYRLLPFSRQEFATAADMAQRFVAAYGTYRYDETPETYMGRLSGLATDDLTQQLGQDAATPGLVEERRREQVVAQGSASIDQVRTIENNSIIFLVTGRRQLTKGGKDSTESKQYAVTVARDGGSLKVYSFAPADAGQAGDTG</sequence>
<evidence type="ECO:0000313" key="3">
    <source>
        <dbReference type="Proteomes" id="UP000295431"/>
    </source>
</evidence>
<dbReference type="OrthoDB" id="3542492at2"/>
<gene>
    <name evidence="2" type="ORF">E1284_23190</name>
</gene>
<proteinExistence type="predicted"/>
<accession>A0A4V2XM14</accession>
<protein>
    <submittedName>
        <fullName evidence="2">Uncharacterized protein</fullName>
    </submittedName>
</protein>
<organism evidence="2 3">
    <name type="scientific">Actinomadura bangladeshensis</name>
    <dbReference type="NCBI Taxonomy" id="453573"/>
    <lineage>
        <taxon>Bacteria</taxon>
        <taxon>Bacillati</taxon>
        <taxon>Actinomycetota</taxon>
        <taxon>Actinomycetes</taxon>
        <taxon>Streptosporangiales</taxon>
        <taxon>Thermomonosporaceae</taxon>
        <taxon>Actinomadura</taxon>
    </lineage>
</organism>
<reference evidence="2 3" key="1">
    <citation type="submission" date="2019-03" db="EMBL/GenBank/DDBJ databases">
        <title>Draft genome sequences of novel Actinobacteria.</title>
        <authorList>
            <person name="Sahin N."/>
            <person name="Ay H."/>
            <person name="Saygin H."/>
        </authorList>
    </citation>
    <scope>NUCLEOTIDE SEQUENCE [LARGE SCALE GENOMIC DNA]</scope>
    <source>
        <strain evidence="2 3">DSM 45347</strain>
    </source>
</reference>
<dbReference type="EMBL" id="SMJW01000125">
    <property type="protein sequence ID" value="TDC12526.1"/>
    <property type="molecule type" value="Genomic_DNA"/>
</dbReference>
<comment type="caution">
    <text evidence="2">The sequence shown here is derived from an EMBL/GenBank/DDBJ whole genome shotgun (WGS) entry which is preliminary data.</text>
</comment>
<name>A0A4V2XM14_9ACTN</name>
<dbReference type="Proteomes" id="UP000295431">
    <property type="component" value="Unassembled WGS sequence"/>
</dbReference>
<evidence type="ECO:0000313" key="2">
    <source>
        <dbReference type="EMBL" id="TDC12526.1"/>
    </source>
</evidence>
<evidence type="ECO:0000256" key="1">
    <source>
        <dbReference type="SAM" id="MobiDB-lite"/>
    </source>
</evidence>
<dbReference type="RefSeq" id="WP_131942238.1">
    <property type="nucleotide sequence ID" value="NZ_SMJW01000125.1"/>
</dbReference>
<dbReference type="AlphaFoldDB" id="A0A4V2XM14"/>
<feature type="compositionally biased region" description="Pro residues" evidence="1">
    <location>
        <begin position="49"/>
        <end position="60"/>
    </location>
</feature>
<keyword evidence="3" id="KW-1185">Reference proteome</keyword>
<feature type="region of interest" description="Disordered" evidence="1">
    <location>
        <begin position="35"/>
        <end position="61"/>
    </location>
</feature>